<evidence type="ECO:0000256" key="1">
    <source>
        <dbReference type="ARBA" id="ARBA00022448"/>
    </source>
</evidence>
<reference key="2">
    <citation type="submission" date="2011-03" db="EMBL/GenBank/DDBJ databases">
        <title>Complete genome sequence of the thermoacidophilic crenarchaeon Thermoproteus uzoniensis 768-20.</title>
        <authorList>
            <person name="Mardanov A.V."/>
            <person name="Gumerov V.M."/>
            <person name="Beletsky A.V."/>
            <person name="Prokofeva M.I."/>
            <person name="Bonch-Osmolovskaya E.A."/>
            <person name="Ravin N.V."/>
            <person name="Skryabin K.G."/>
        </authorList>
    </citation>
    <scope>NUCLEOTIDE SEQUENCE</scope>
    <source>
        <strain>768-20</strain>
    </source>
</reference>
<evidence type="ECO:0000256" key="2">
    <source>
        <dbReference type="ARBA" id="ARBA00022723"/>
    </source>
</evidence>
<keyword evidence="2" id="KW-0479">Metal-binding</keyword>
<organism evidence="7 8">
    <name type="scientific">Thermoproteus uzoniensis (strain 768-20)</name>
    <dbReference type="NCBI Taxonomy" id="999630"/>
    <lineage>
        <taxon>Archaea</taxon>
        <taxon>Thermoproteota</taxon>
        <taxon>Thermoprotei</taxon>
        <taxon>Thermoproteales</taxon>
        <taxon>Thermoproteaceae</taxon>
        <taxon>Thermoproteus</taxon>
    </lineage>
</organism>
<dbReference type="Gene3D" id="3.30.70.20">
    <property type="match status" value="1"/>
</dbReference>
<dbReference type="eggNOG" id="arCOG00349">
    <property type="taxonomic scope" value="Archaea"/>
</dbReference>
<dbReference type="GeneID" id="10361001"/>
<dbReference type="RefSeq" id="WP_013680283.1">
    <property type="nucleotide sequence ID" value="NC_015315.1"/>
</dbReference>
<keyword evidence="4" id="KW-0408">Iron</keyword>
<dbReference type="PANTHER" id="PTHR36923:SF3">
    <property type="entry name" value="FERREDOXIN"/>
    <property type="match status" value="1"/>
</dbReference>
<reference evidence="7 8" key="1">
    <citation type="journal article" date="2011" name="J. Bacteriol.">
        <title>Complete genome sequence of the thermoacidophilic crenarchaeon Thermoproteus uzoniensis 768-20.</title>
        <authorList>
            <person name="Mardanov A.V."/>
            <person name="Gumerov V.M."/>
            <person name="Beletsky A.V."/>
            <person name="Prokofeva M.I."/>
            <person name="Bonch-Osmolovskaya E.A."/>
            <person name="Ravin N.V."/>
            <person name="Skryabin K.G."/>
        </authorList>
    </citation>
    <scope>NUCLEOTIDE SEQUENCE [LARGE SCALE GENOMIC DNA]</scope>
    <source>
        <strain evidence="7 8">768-20</strain>
    </source>
</reference>
<gene>
    <name evidence="7" type="ordered locus">TUZN_1477</name>
</gene>
<dbReference type="SUPFAM" id="SSF54862">
    <property type="entry name" value="4Fe-4S ferredoxins"/>
    <property type="match status" value="1"/>
</dbReference>
<keyword evidence="3" id="KW-0249">Electron transport</keyword>
<evidence type="ECO:0000313" key="7">
    <source>
        <dbReference type="EMBL" id="AEA12948.1"/>
    </source>
</evidence>
<sequence length="77" mass="8222">MTARVSINSSECFACGLCYVLAPDVFVEGPEGKAELNPRYRSGSPYEGLVPDELVPEAVRGMMTCPVKAIDVVEEGA</sequence>
<dbReference type="Proteomes" id="UP000008138">
    <property type="component" value="Chromosome"/>
</dbReference>
<dbReference type="InterPro" id="IPR051269">
    <property type="entry name" value="Fe-S_cluster_ET"/>
</dbReference>
<keyword evidence="8" id="KW-1185">Reference proteome</keyword>
<keyword evidence="1" id="KW-0813">Transport</keyword>
<evidence type="ECO:0000256" key="4">
    <source>
        <dbReference type="ARBA" id="ARBA00023004"/>
    </source>
</evidence>
<accession>F2L1U2</accession>
<name>F2L1U2_THEU7</name>
<dbReference type="KEGG" id="tuz:TUZN_1477"/>
<dbReference type="GO" id="GO:0051536">
    <property type="term" value="F:iron-sulfur cluster binding"/>
    <property type="evidence" value="ECO:0007669"/>
    <property type="project" value="UniProtKB-KW"/>
</dbReference>
<dbReference type="EMBL" id="CP002590">
    <property type="protein sequence ID" value="AEA12948.1"/>
    <property type="molecule type" value="Genomic_DNA"/>
</dbReference>
<dbReference type="AlphaFoldDB" id="F2L1U2"/>
<dbReference type="STRING" id="999630.TUZN_1477"/>
<dbReference type="InterPro" id="IPR017896">
    <property type="entry name" value="4Fe4S_Fe-S-bd"/>
</dbReference>
<dbReference type="PROSITE" id="PS51379">
    <property type="entry name" value="4FE4S_FER_2"/>
    <property type="match status" value="1"/>
</dbReference>
<evidence type="ECO:0000313" key="8">
    <source>
        <dbReference type="Proteomes" id="UP000008138"/>
    </source>
</evidence>
<dbReference type="OrthoDB" id="5583at2157"/>
<dbReference type="HOGENOM" id="CLU_139698_9_1_2"/>
<proteinExistence type="predicted"/>
<keyword evidence="5" id="KW-0411">Iron-sulfur</keyword>
<protein>
    <submittedName>
        <fullName evidence="7">Ferredoxin</fullName>
    </submittedName>
</protein>
<evidence type="ECO:0000256" key="5">
    <source>
        <dbReference type="ARBA" id="ARBA00023014"/>
    </source>
</evidence>
<dbReference type="GO" id="GO:0046872">
    <property type="term" value="F:metal ion binding"/>
    <property type="evidence" value="ECO:0007669"/>
    <property type="project" value="UniProtKB-KW"/>
</dbReference>
<feature type="domain" description="4Fe-4S ferredoxin-type" evidence="6">
    <location>
        <begin position="3"/>
        <end position="31"/>
    </location>
</feature>
<evidence type="ECO:0000256" key="3">
    <source>
        <dbReference type="ARBA" id="ARBA00022982"/>
    </source>
</evidence>
<evidence type="ECO:0000259" key="6">
    <source>
        <dbReference type="PROSITE" id="PS51379"/>
    </source>
</evidence>
<dbReference type="Pfam" id="PF13459">
    <property type="entry name" value="Fer4_15"/>
    <property type="match status" value="1"/>
</dbReference>
<dbReference type="PANTHER" id="PTHR36923">
    <property type="entry name" value="FERREDOXIN"/>
    <property type="match status" value="1"/>
</dbReference>